<accession>A0A2K0WRC1</accession>
<proteinExistence type="predicted"/>
<evidence type="ECO:0000313" key="2">
    <source>
        <dbReference type="EMBL" id="PNP84838.1"/>
    </source>
</evidence>
<gene>
    <name evidence="2" type="ORF">FNYG_01932</name>
</gene>
<sequence length="39" mass="4274">MADGIVEYVGKNAFGDELDRMPEGYDRSPQSIGTLVRSV</sequence>
<keyword evidence="3" id="KW-1185">Reference proteome</keyword>
<dbReference type="EMBL" id="MTQA01000038">
    <property type="protein sequence ID" value="PNP84838.1"/>
    <property type="molecule type" value="Genomic_DNA"/>
</dbReference>
<dbReference type="OrthoDB" id="5081173at2759"/>
<evidence type="ECO:0000256" key="1">
    <source>
        <dbReference type="SAM" id="MobiDB-lite"/>
    </source>
</evidence>
<evidence type="ECO:0000313" key="3">
    <source>
        <dbReference type="Proteomes" id="UP000236664"/>
    </source>
</evidence>
<name>A0A2K0WRC1_GIBNY</name>
<reference evidence="2 3" key="1">
    <citation type="submission" date="2017-06" db="EMBL/GenBank/DDBJ databases">
        <title>Genome of Fusarium nygamai isolate CS10214.</title>
        <authorList>
            <person name="Gardiner D.M."/>
            <person name="Obanor F."/>
            <person name="Kazan K."/>
        </authorList>
    </citation>
    <scope>NUCLEOTIDE SEQUENCE [LARGE SCALE GENOMIC DNA]</scope>
    <source>
        <strain evidence="2 3">CS10214</strain>
    </source>
</reference>
<comment type="caution">
    <text evidence="2">The sequence shown here is derived from an EMBL/GenBank/DDBJ whole genome shotgun (WGS) entry which is preliminary data.</text>
</comment>
<organism evidence="2 3">
    <name type="scientific">Gibberella nygamai</name>
    <name type="common">Bean root rot disease fungus</name>
    <name type="synonym">Fusarium nygamai</name>
    <dbReference type="NCBI Taxonomy" id="42673"/>
    <lineage>
        <taxon>Eukaryota</taxon>
        <taxon>Fungi</taxon>
        <taxon>Dikarya</taxon>
        <taxon>Ascomycota</taxon>
        <taxon>Pezizomycotina</taxon>
        <taxon>Sordariomycetes</taxon>
        <taxon>Hypocreomycetidae</taxon>
        <taxon>Hypocreales</taxon>
        <taxon>Nectriaceae</taxon>
        <taxon>Fusarium</taxon>
        <taxon>Fusarium fujikuroi species complex</taxon>
    </lineage>
</organism>
<dbReference type="AlphaFoldDB" id="A0A2K0WRC1"/>
<dbReference type="Proteomes" id="UP000236664">
    <property type="component" value="Unassembled WGS sequence"/>
</dbReference>
<protein>
    <submittedName>
        <fullName evidence="2">Uncharacterized protein</fullName>
    </submittedName>
</protein>
<feature type="region of interest" description="Disordered" evidence="1">
    <location>
        <begin position="19"/>
        <end position="39"/>
    </location>
</feature>